<dbReference type="AlphaFoldDB" id="A0A9W9PYP3"/>
<reference evidence="2" key="2">
    <citation type="journal article" date="2023" name="IMA Fungus">
        <title>Comparative genomic study of the Penicillium genus elucidates a diverse pangenome and 15 lateral gene transfer events.</title>
        <authorList>
            <person name="Petersen C."/>
            <person name="Sorensen T."/>
            <person name="Nielsen M.R."/>
            <person name="Sondergaard T.E."/>
            <person name="Sorensen J.L."/>
            <person name="Fitzpatrick D.A."/>
            <person name="Frisvad J.C."/>
            <person name="Nielsen K.L."/>
        </authorList>
    </citation>
    <scope>NUCLEOTIDE SEQUENCE</scope>
    <source>
        <strain evidence="2">IBT 21472</strain>
    </source>
</reference>
<dbReference type="Gene3D" id="3.40.50.300">
    <property type="entry name" value="P-loop containing nucleotide triphosphate hydrolases"/>
    <property type="match status" value="1"/>
</dbReference>
<dbReference type="PANTHER" id="PTHR35205">
    <property type="entry name" value="NB-ARC AND TPR DOMAIN PROTEIN"/>
    <property type="match status" value="1"/>
</dbReference>
<dbReference type="GO" id="GO:0043531">
    <property type="term" value="F:ADP binding"/>
    <property type="evidence" value="ECO:0007669"/>
    <property type="project" value="InterPro"/>
</dbReference>
<organism evidence="2 3">
    <name type="scientific">Penicillium atrosanguineum</name>
    <dbReference type="NCBI Taxonomy" id="1132637"/>
    <lineage>
        <taxon>Eukaryota</taxon>
        <taxon>Fungi</taxon>
        <taxon>Dikarya</taxon>
        <taxon>Ascomycota</taxon>
        <taxon>Pezizomycotina</taxon>
        <taxon>Eurotiomycetes</taxon>
        <taxon>Eurotiomycetidae</taxon>
        <taxon>Eurotiales</taxon>
        <taxon>Aspergillaceae</taxon>
        <taxon>Penicillium</taxon>
    </lineage>
</organism>
<evidence type="ECO:0000313" key="3">
    <source>
        <dbReference type="Proteomes" id="UP001147746"/>
    </source>
</evidence>
<protein>
    <submittedName>
        <fullName evidence="2">TPR-like protein</fullName>
    </submittedName>
</protein>
<accession>A0A9W9PYP3</accession>
<evidence type="ECO:0000259" key="1">
    <source>
        <dbReference type="Pfam" id="PF00931"/>
    </source>
</evidence>
<gene>
    <name evidence="2" type="ORF">N7476_005088</name>
</gene>
<name>A0A9W9PYP3_9EURO</name>
<dbReference type="Proteomes" id="UP001147746">
    <property type="component" value="Unassembled WGS sequence"/>
</dbReference>
<feature type="domain" description="NB-ARC" evidence="1">
    <location>
        <begin position="81"/>
        <end position="235"/>
    </location>
</feature>
<keyword evidence="3" id="KW-1185">Reference proteome</keyword>
<dbReference type="InterPro" id="IPR002182">
    <property type="entry name" value="NB-ARC"/>
</dbReference>
<dbReference type="EMBL" id="JAPZBO010000004">
    <property type="protein sequence ID" value="KAJ5318668.1"/>
    <property type="molecule type" value="Genomic_DNA"/>
</dbReference>
<reference evidence="2" key="1">
    <citation type="submission" date="2022-12" db="EMBL/GenBank/DDBJ databases">
        <authorList>
            <person name="Petersen C."/>
        </authorList>
    </citation>
    <scope>NUCLEOTIDE SEQUENCE</scope>
    <source>
        <strain evidence="2">IBT 21472</strain>
    </source>
</reference>
<comment type="caution">
    <text evidence="2">The sequence shown here is derived from an EMBL/GenBank/DDBJ whole genome shotgun (WGS) entry which is preliminary data.</text>
</comment>
<dbReference type="InterPro" id="IPR027417">
    <property type="entry name" value="P-loop_NTPase"/>
</dbReference>
<dbReference type="Pfam" id="PF00931">
    <property type="entry name" value="NB-ARC"/>
    <property type="match status" value="1"/>
</dbReference>
<dbReference type="SUPFAM" id="SSF52540">
    <property type="entry name" value="P-loop containing nucleoside triphosphate hydrolases"/>
    <property type="match status" value="1"/>
</dbReference>
<dbReference type="PANTHER" id="PTHR35205:SF1">
    <property type="entry name" value="ZU5 DOMAIN-CONTAINING PROTEIN"/>
    <property type="match status" value="1"/>
</dbReference>
<evidence type="ECO:0000313" key="2">
    <source>
        <dbReference type="EMBL" id="KAJ5318668.1"/>
    </source>
</evidence>
<proteinExistence type="predicted"/>
<sequence length="254" mass="28262">METIEALMKSIAEDVQSIFRAHKVLAADSKQNAELDRTIGEMRFLMAFSFQKPFGICLGRAPFLSTEFFVGRDDGLAALANALNPSLLTSELQHVVLGGVRGVGKTQLAKAYGESRSGSYESVFWLNAASESLLRQSFESLAVFIFNDAPNEHAVIKLVHDWLSDATNPRWLLIFDGYNDPNQFNIEDYYPPSFHGAIIVTTRRPEFVKGTAIHVQPLQKLEDSLSILQNRSQRENVQSGGLSNHVAKIIMQGF</sequence>